<reference evidence="2 3" key="1">
    <citation type="submission" date="2020-06" db="EMBL/GenBank/DDBJ databases">
        <title>Taxonomy, biology and ecology of Rhodococcus bacteria occurring in California pistachio and other woody hosts as revealed by genome sequence analyses.</title>
        <authorList>
            <person name="Gai Y."/>
            <person name="Riely B."/>
        </authorList>
    </citation>
    <scope>NUCLEOTIDE SEQUENCE [LARGE SCALE GENOMIC DNA]</scope>
    <source>
        <strain evidence="2 3">BP-281</strain>
    </source>
</reference>
<dbReference type="Proteomes" id="UP000825228">
    <property type="component" value="Unassembled WGS sequence"/>
</dbReference>
<protein>
    <submittedName>
        <fullName evidence="2">Metallopeptidase family protein</fullName>
    </submittedName>
</protein>
<feature type="compositionally biased region" description="Low complexity" evidence="1">
    <location>
        <begin position="18"/>
        <end position="36"/>
    </location>
</feature>
<evidence type="ECO:0000313" key="2">
    <source>
        <dbReference type="EMBL" id="MBY6365898.1"/>
    </source>
</evidence>
<proteinExistence type="predicted"/>
<sequence length="182" mass="20247">MRRGRNRSPYHVRVSPHGSSSGQSRSGRTRPSTSRSATRRGRGMRGVLLPESVPGRRSRAQQFDAAVLEAFAPIERRWHERLMKLDIAVDDVPKIRAVDPTSVTWPPEVVAEGPVPLSRLIPAGVDKRGATVRARIVVFRRPLERRARSTRDLTALVHDVLVEQVATYLGVTPDVVDPDPLD</sequence>
<accession>A0ABS7P0F6</accession>
<dbReference type="EMBL" id="JABUBU010000001">
    <property type="protein sequence ID" value="MBY6365898.1"/>
    <property type="molecule type" value="Genomic_DNA"/>
</dbReference>
<dbReference type="CDD" id="cd12954">
    <property type="entry name" value="MMP_TTHA0227_like_1"/>
    <property type="match status" value="1"/>
</dbReference>
<keyword evidence="3" id="KW-1185">Reference proteome</keyword>
<evidence type="ECO:0000256" key="1">
    <source>
        <dbReference type="SAM" id="MobiDB-lite"/>
    </source>
</evidence>
<name>A0ABS7P0F6_9NOCA</name>
<dbReference type="Pfam" id="PF06262">
    <property type="entry name" value="Zincin_1"/>
    <property type="match status" value="1"/>
</dbReference>
<feature type="compositionally biased region" description="Basic residues" evidence="1">
    <location>
        <begin position="1"/>
        <end position="10"/>
    </location>
</feature>
<organism evidence="2 3">
    <name type="scientific">Rhodococcoides corynebacterioides</name>
    <dbReference type="NCBI Taxonomy" id="53972"/>
    <lineage>
        <taxon>Bacteria</taxon>
        <taxon>Bacillati</taxon>
        <taxon>Actinomycetota</taxon>
        <taxon>Actinomycetes</taxon>
        <taxon>Mycobacteriales</taxon>
        <taxon>Nocardiaceae</taxon>
        <taxon>Rhodococcoides</taxon>
    </lineage>
</organism>
<comment type="caution">
    <text evidence="2">The sequence shown here is derived from an EMBL/GenBank/DDBJ whole genome shotgun (WGS) entry which is preliminary data.</text>
</comment>
<feature type="region of interest" description="Disordered" evidence="1">
    <location>
        <begin position="1"/>
        <end position="55"/>
    </location>
</feature>
<dbReference type="Gene3D" id="3.30.2010.20">
    <property type="match status" value="1"/>
</dbReference>
<dbReference type="SUPFAM" id="SSF55486">
    <property type="entry name" value="Metalloproteases ('zincins'), catalytic domain"/>
    <property type="match status" value="1"/>
</dbReference>
<dbReference type="InterPro" id="IPR038555">
    <property type="entry name" value="Zincin_1_sf"/>
</dbReference>
<evidence type="ECO:0000313" key="3">
    <source>
        <dbReference type="Proteomes" id="UP000825228"/>
    </source>
</evidence>
<gene>
    <name evidence="2" type="ORF">HQ603_03910</name>
</gene>
<dbReference type="InterPro" id="IPR010428">
    <property type="entry name" value="Zincin_1"/>
</dbReference>